<keyword evidence="4" id="KW-0813">Transport</keyword>
<keyword evidence="8 13" id="KW-1133">Transmembrane helix</keyword>
<keyword evidence="11 13" id="KW-0472">Membrane</keyword>
<evidence type="ECO:0000256" key="4">
    <source>
        <dbReference type="ARBA" id="ARBA00022448"/>
    </source>
</evidence>
<dbReference type="EMBL" id="GDHC01013103">
    <property type="protein sequence ID" value="JAQ05526.1"/>
    <property type="molecule type" value="Transcribed_RNA"/>
</dbReference>
<dbReference type="GO" id="GO:0070762">
    <property type="term" value="C:nuclear pore transmembrane ring"/>
    <property type="evidence" value="ECO:0007669"/>
    <property type="project" value="TreeGrafter"/>
</dbReference>
<evidence type="ECO:0000256" key="12">
    <source>
        <dbReference type="ARBA" id="ARBA00023242"/>
    </source>
</evidence>
<dbReference type="AlphaFoldDB" id="A0A146LEK2"/>
<dbReference type="GO" id="GO:0006999">
    <property type="term" value="P:nuclear pore organization"/>
    <property type="evidence" value="ECO:0007669"/>
    <property type="project" value="TreeGrafter"/>
</dbReference>
<keyword evidence="10" id="KW-0906">Nuclear pore complex</keyword>
<keyword evidence="9" id="KW-0811">Translocation</keyword>
<dbReference type="InterPro" id="IPR019049">
    <property type="entry name" value="Nucleoporin_prot_Ndc1/Nup"/>
</dbReference>
<accession>A0A146LEK2</accession>
<feature type="transmembrane region" description="Helical" evidence="13">
    <location>
        <begin position="121"/>
        <end position="145"/>
    </location>
</feature>
<evidence type="ECO:0000256" key="5">
    <source>
        <dbReference type="ARBA" id="ARBA00022692"/>
    </source>
</evidence>
<comment type="subcellular location">
    <subcellularLocation>
        <location evidence="1">Nucleus membrane</location>
        <topology evidence="1">Multi-pass membrane protein</topology>
    </subcellularLocation>
    <subcellularLocation>
        <location evidence="2">Nucleus</location>
        <location evidence="2">Nuclear pore complex</location>
    </subcellularLocation>
</comment>
<keyword evidence="6" id="KW-0509">mRNA transport</keyword>
<organism evidence="14">
    <name type="scientific">Lygus hesperus</name>
    <name type="common">Western plant bug</name>
    <dbReference type="NCBI Taxonomy" id="30085"/>
    <lineage>
        <taxon>Eukaryota</taxon>
        <taxon>Metazoa</taxon>
        <taxon>Ecdysozoa</taxon>
        <taxon>Arthropoda</taxon>
        <taxon>Hexapoda</taxon>
        <taxon>Insecta</taxon>
        <taxon>Pterygota</taxon>
        <taxon>Neoptera</taxon>
        <taxon>Paraneoptera</taxon>
        <taxon>Hemiptera</taxon>
        <taxon>Heteroptera</taxon>
        <taxon>Panheteroptera</taxon>
        <taxon>Cimicomorpha</taxon>
        <taxon>Miridae</taxon>
        <taxon>Mirini</taxon>
        <taxon>Lygus</taxon>
    </lineage>
</organism>
<evidence type="ECO:0000256" key="2">
    <source>
        <dbReference type="ARBA" id="ARBA00004567"/>
    </source>
</evidence>
<evidence type="ECO:0000256" key="13">
    <source>
        <dbReference type="SAM" id="Phobius"/>
    </source>
</evidence>
<dbReference type="PANTHER" id="PTHR13269">
    <property type="entry name" value="NUCLEOPORIN NDC1"/>
    <property type="match status" value="1"/>
</dbReference>
<dbReference type="GO" id="GO:0030674">
    <property type="term" value="F:protein-macromolecule adaptor activity"/>
    <property type="evidence" value="ECO:0007669"/>
    <property type="project" value="TreeGrafter"/>
</dbReference>
<feature type="transmembrane region" description="Helical" evidence="13">
    <location>
        <begin position="151"/>
        <end position="173"/>
    </location>
</feature>
<proteinExistence type="inferred from homology"/>
<dbReference type="Pfam" id="PF09531">
    <property type="entry name" value="Ndc1_Nup"/>
    <property type="match status" value="1"/>
</dbReference>
<evidence type="ECO:0000256" key="7">
    <source>
        <dbReference type="ARBA" id="ARBA00022927"/>
    </source>
</evidence>
<keyword evidence="7" id="KW-0653">Protein transport</keyword>
<evidence type="ECO:0000256" key="9">
    <source>
        <dbReference type="ARBA" id="ARBA00023010"/>
    </source>
</evidence>
<feature type="transmembrane region" description="Helical" evidence="13">
    <location>
        <begin position="352"/>
        <end position="369"/>
    </location>
</feature>
<feature type="transmembrane region" description="Helical" evidence="13">
    <location>
        <begin position="307"/>
        <end position="332"/>
    </location>
</feature>
<feature type="transmembrane region" description="Helical" evidence="13">
    <location>
        <begin position="249"/>
        <end position="268"/>
    </location>
</feature>
<reference evidence="14" key="1">
    <citation type="journal article" date="2016" name="Gigascience">
        <title>De novo construction of an expanded transcriptome assembly for the western tarnished plant bug, Lygus hesperus.</title>
        <authorList>
            <person name="Tassone E.E."/>
            <person name="Geib S.M."/>
            <person name="Hall B."/>
            <person name="Fabrick J.A."/>
            <person name="Brent C.S."/>
            <person name="Hull J.J."/>
        </authorList>
    </citation>
    <scope>NUCLEOTIDE SEQUENCE</scope>
</reference>
<keyword evidence="5 13" id="KW-0812">Transmembrane</keyword>
<evidence type="ECO:0000313" key="14">
    <source>
        <dbReference type="EMBL" id="JAQ05526.1"/>
    </source>
</evidence>
<protein>
    <submittedName>
        <fullName evidence="14">Nucleoporin Ndc1</fullName>
    </submittedName>
</protein>
<evidence type="ECO:0000256" key="8">
    <source>
        <dbReference type="ARBA" id="ARBA00022989"/>
    </source>
</evidence>
<evidence type="ECO:0000256" key="11">
    <source>
        <dbReference type="ARBA" id="ARBA00023136"/>
    </source>
</evidence>
<dbReference type="PANTHER" id="PTHR13269:SF6">
    <property type="entry name" value="NUCLEOPORIN NDC1"/>
    <property type="match status" value="1"/>
</dbReference>
<dbReference type="GO" id="GO:0051028">
    <property type="term" value="P:mRNA transport"/>
    <property type="evidence" value="ECO:0007669"/>
    <property type="project" value="UniProtKB-KW"/>
</dbReference>
<evidence type="ECO:0000256" key="10">
    <source>
        <dbReference type="ARBA" id="ARBA00023132"/>
    </source>
</evidence>
<evidence type="ECO:0000256" key="3">
    <source>
        <dbReference type="ARBA" id="ARBA00005760"/>
    </source>
</evidence>
<name>A0A146LEK2_LYGHE</name>
<evidence type="ECO:0000256" key="1">
    <source>
        <dbReference type="ARBA" id="ARBA00004232"/>
    </source>
</evidence>
<keyword evidence="12" id="KW-0539">Nucleus</keyword>
<sequence length="636" mass="73596">MDPVPRRMSYGQSTYNPLARVYRERGIDACLAVNPLGSVDLGDTSATVTSPVRNVSNGSSFWNDRWRSTEEEKFSMSHQGNPEGTPNLLEEEEQFAFYPPRKFGIRDINLSHYYSTRFTKVIIAFAATHCFLLLAYRILAITFLISGSSSILWTVPYFFSIIIASFLHCTIYLRDYIKPPFEVDTRFKAFLQLFTLENLFEWLKYALGGSLISWVFAAQLGSYYQGPVLFTGDLNKPDLHTKYLNEECLYVIISGAWFGSVLFFQRYFDFTRPRIKFSIIQRLKFQEFKAKARPTLKKSFRKSVWPAVWFTVAYHFFLYDVKSLIVTMSLFLESSTLEIDHTWYQFFNVRRFLVVYLSGVLTVFSFRMAKILMRIFMLTPQEFGIDLFDESQCDLSLSEAIGDSRVPLVRALAFRYLLSISQGQDPDSKDKRKKIFSLNPAGDVPAEWRTVSCDCLGVIEEFSAKLESLREIAVQKGKWSDDVVPVLPRHLAMQAMRKKAHREELTEKRKAMNPLERLSFELRQLASKMPWLMYIFDCEKENQFLRLTRDCQVMLFAVRVLSCLVSCSILEDRFGVVQRDIPMILATLNTLKDKLVALRRVSPPCAGFAVYVQRSLLRIWLSFPDSYGADGLRHFS</sequence>
<gene>
    <name evidence="14" type="primary">Ndc1_0</name>
    <name evidence="14" type="ORF">g.70428</name>
</gene>
<dbReference type="GO" id="GO:0031965">
    <property type="term" value="C:nuclear membrane"/>
    <property type="evidence" value="ECO:0007669"/>
    <property type="project" value="UniProtKB-SubCell"/>
</dbReference>
<dbReference type="GO" id="GO:0015031">
    <property type="term" value="P:protein transport"/>
    <property type="evidence" value="ECO:0007669"/>
    <property type="project" value="UniProtKB-KW"/>
</dbReference>
<comment type="similarity">
    <text evidence="3">Belongs to the NDC1 family.</text>
</comment>
<evidence type="ECO:0000256" key="6">
    <source>
        <dbReference type="ARBA" id="ARBA00022816"/>
    </source>
</evidence>